<dbReference type="InterPro" id="IPR007844">
    <property type="entry name" value="AsmA"/>
</dbReference>
<dbReference type="EMBL" id="VTOW01000001">
    <property type="protein sequence ID" value="NKE69417.1"/>
    <property type="molecule type" value="Genomic_DNA"/>
</dbReference>
<evidence type="ECO:0000313" key="5">
    <source>
        <dbReference type="Proteomes" id="UP000534783"/>
    </source>
</evidence>
<protein>
    <submittedName>
        <fullName evidence="4">AsmA family protein</fullName>
    </submittedName>
</protein>
<feature type="compositionally biased region" description="Basic and acidic residues" evidence="1">
    <location>
        <begin position="471"/>
        <end position="481"/>
    </location>
</feature>
<keyword evidence="5" id="KW-1185">Reference proteome</keyword>
<dbReference type="Pfam" id="PF13116">
    <property type="entry name" value="YhdP"/>
    <property type="match status" value="1"/>
</dbReference>
<accession>A0A7X6DLH9</accession>
<dbReference type="PANTHER" id="PTHR30441">
    <property type="entry name" value="DUF748 DOMAIN-CONTAINING PROTEIN"/>
    <property type="match status" value="1"/>
</dbReference>
<comment type="caution">
    <text evidence="4">The sequence shown here is derived from an EMBL/GenBank/DDBJ whole genome shotgun (WGS) entry which is preliminary data.</text>
</comment>
<evidence type="ECO:0000313" key="4">
    <source>
        <dbReference type="EMBL" id="NKE69417.1"/>
    </source>
</evidence>
<dbReference type="GO" id="GO:0005886">
    <property type="term" value="C:plasma membrane"/>
    <property type="evidence" value="ECO:0007669"/>
    <property type="project" value="TreeGrafter"/>
</dbReference>
<evidence type="ECO:0000259" key="2">
    <source>
        <dbReference type="Pfam" id="PF05170"/>
    </source>
</evidence>
<dbReference type="Pfam" id="PF05170">
    <property type="entry name" value="AsmA"/>
    <property type="match status" value="1"/>
</dbReference>
<sequence length="772" mass="87553">MLLLAFVLFVLPEWITLNRLIPFFSERLQQAIGRPFSVDEIRVSFLTGSEIRLRSVVIGAGEEARPIAEVQEIRIGFRLLPLLWKRMEIVEIHLIEPTVSLIRDRNGEWNFKDLLPKREREAGEGWKVANRSRIVTLRQGRLSLLDHALSGGPVEWTAQRIEVRIRRPFWDREVGVKIDIPSVWQGILVDKATHLQVDGRVEEEGGFFGFTRETAHFIVTLIRFDSNLIQPYLSEAVPPFLFEWGWVTIDAPSADLFRLHRLFRSPETHLAGESKQISVTLAKDLPPVAVDQALWRYDRREGHITLYHTHLLDSTLTETTGRLKPFTEGPLEIQTSGQVSLSDAAEVAFKRFGNERLKRLKTGGSVETDLKIKIPLKAPSQTEFHGRLLVREGALTPFPSFRPIQKIKGTVRVEGKRLLIESAEGEWGTGRLAATGKMPDLYEEGIEFDLHATTLDWDVLRLPPDAVEATRTGEERPKEPRPTSPEPDQDDHEESGYAVGLLRIDRLKINEYDFLNWQSAMIYREKTLQFRETEADFAGGVFRADFAQVHFRPDGSMALALTPKLEQISVAAFLSDFRGDGERPIMSGRGLVAGGLNTEGNHLQEFKKNLEGNLIVYLEKGTIYRFRALARIFALMNLRSLPDPDVKGIKYDVLSGSLSIERGKVALHDTVLFGKDVRVIANGKIDLVKNEFDFLMGVQVFRLVDDILKQLPVAGPILLGKDQMFIASYFEVEGKLTDPRVRFRPFKSIKESTLAVLRRALTFPVRPEEFSG</sequence>
<dbReference type="RefSeq" id="WP_168057716.1">
    <property type="nucleotide sequence ID" value="NZ_VTOW01000001.1"/>
</dbReference>
<organism evidence="4 5">
    <name type="scientific">Candidatus Manganitrophus noduliformans</name>
    <dbReference type="NCBI Taxonomy" id="2606439"/>
    <lineage>
        <taxon>Bacteria</taxon>
        <taxon>Pseudomonadati</taxon>
        <taxon>Nitrospirota</taxon>
        <taxon>Nitrospiria</taxon>
        <taxon>Candidatus Troglogloeales</taxon>
        <taxon>Candidatus Manganitrophaceae</taxon>
        <taxon>Candidatus Manganitrophus</taxon>
    </lineage>
</organism>
<name>A0A7X6DLH9_9BACT</name>
<dbReference type="PANTHER" id="PTHR30441:SF4">
    <property type="entry name" value="PROTEIN ASMA"/>
    <property type="match status" value="1"/>
</dbReference>
<feature type="domain" description="YhdP central" evidence="3">
    <location>
        <begin position="583"/>
        <end position="741"/>
    </location>
</feature>
<dbReference type="AlphaFoldDB" id="A0A7X6DLH9"/>
<dbReference type="Proteomes" id="UP000534783">
    <property type="component" value="Unassembled WGS sequence"/>
</dbReference>
<reference evidence="4 5" key="1">
    <citation type="journal article" date="2020" name="Nature">
        <title>Bacterial chemolithoautotrophy via manganese oxidation.</title>
        <authorList>
            <person name="Yu H."/>
            <person name="Leadbetter J.R."/>
        </authorList>
    </citation>
    <scope>NUCLEOTIDE SEQUENCE [LARGE SCALE GENOMIC DNA]</scope>
    <source>
        <strain evidence="4 5">Mn-1</strain>
    </source>
</reference>
<proteinExistence type="predicted"/>
<feature type="domain" description="AsmA" evidence="2">
    <location>
        <begin position="2"/>
        <end position="122"/>
    </location>
</feature>
<evidence type="ECO:0000256" key="1">
    <source>
        <dbReference type="SAM" id="MobiDB-lite"/>
    </source>
</evidence>
<feature type="region of interest" description="Disordered" evidence="1">
    <location>
        <begin position="468"/>
        <end position="494"/>
    </location>
</feature>
<dbReference type="GO" id="GO:0090313">
    <property type="term" value="P:regulation of protein targeting to membrane"/>
    <property type="evidence" value="ECO:0007669"/>
    <property type="project" value="TreeGrafter"/>
</dbReference>
<dbReference type="InterPro" id="IPR052894">
    <property type="entry name" value="AsmA-related"/>
</dbReference>
<dbReference type="InterPro" id="IPR025263">
    <property type="entry name" value="YhdP_central"/>
</dbReference>
<evidence type="ECO:0000259" key="3">
    <source>
        <dbReference type="Pfam" id="PF13116"/>
    </source>
</evidence>
<gene>
    <name evidence="4" type="ORF">MNODULE_01455</name>
</gene>